<evidence type="ECO:0000313" key="3">
    <source>
        <dbReference type="Proteomes" id="UP000006296"/>
    </source>
</evidence>
<protein>
    <submittedName>
        <fullName evidence="2">Uncharacterized protein</fullName>
    </submittedName>
</protein>
<accession>A0AB32ZXP2</accession>
<evidence type="ECO:0000313" key="2">
    <source>
        <dbReference type="EMBL" id="AFT74350.1"/>
    </source>
</evidence>
<proteinExistence type="predicted"/>
<dbReference type="EMBL" id="CP003844">
    <property type="protein sequence ID" value="AFT74350.1"/>
    <property type="molecule type" value="Genomic_DNA"/>
</dbReference>
<dbReference type="AlphaFoldDB" id="A0AB32ZXP2"/>
<organism evidence="2 3">
    <name type="scientific">Alteromonas macleodii (strain English Channel 673)</name>
    <dbReference type="NCBI Taxonomy" id="1004788"/>
    <lineage>
        <taxon>Bacteria</taxon>
        <taxon>Pseudomonadati</taxon>
        <taxon>Pseudomonadota</taxon>
        <taxon>Gammaproteobacteria</taxon>
        <taxon>Alteromonadales</taxon>
        <taxon>Alteromonadaceae</taxon>
        <taxon>Alteromonas/Salinimonas group</taxon>
        <taxon>Alteromonas</taxon>
    </lineage>
</organism>
<reference evidence="3" key="1">
    <citation type="journal article" date="2012" name="Sci. Rep.">
        <title>Genomes of surface isolates of Alteromonas macleodii: the life of a widespread marine opportunistic copiotroph.</title>
        <authorList>
            <person name="Lopez-Perez M."/>
            <person name="Gonzaga A."/>
            <person name="Martin-Cuadrado A.B."/>
            <person name="Onyshchenko O."/>
            <person name="Ghavidel A."/>
            <person name="Ghai R."/>
            <person name="Rodriguez-Valera F."/>
        </authorList>
    </citation>
    <scope>NUCLEOTIDE SEQUENCE [LARGE SCALE GENOMIC DNA]</scope>
    <source>
        <strain evidence="3">English Channel 673</strain>
    </source>
</reference>
<name>A0AB32ZXP2_ALTME</name>
<feature type="compositionally biased region" description="Basic and acidic residues" evidence="1">
    <location>
        <begin position="1"/>
        <end position="10"/>
    </location>
</feature>
<gene>
    <name evidence="2" type="ordered locus">AMEC673_08280</name>
</gene>
<dbReference type="Proteomes" id="UP000006296">
    <property type="component" value="Chromosome"/>
</dbReference>
<sequence length="34" mass="3821">MSLETGDKNSAHNHKKLIGKNESLNQVIELNDEN</sequence>
<feature type="region of interest" description="Disordered" evidence="1">
    <location>
        <begin position="1"/>
        <end position="34"/>
    </location>
</feature>
<evidence type="ECO:0000256" key="1">
    <source>
        <dbReference type="SAM" id="MobiDB-lite"/>
    </source>
</evidence>
<dbReference type="KEGG" id="amg:AMEC673_08280"/>